<protein>
    <submittedName>
        <fullName evidence="2">Uncharacterized protein</fullName>
    </submittedName>
</protein>
<dbReference type="AlphaFoldDB" id="A0A172TXM7"/>
<sequence>MFTRLFALLFLISLASCADDADTKTERSTDSSARKSIEPSAIINDSTRLPNDTSAITVTN</sequence>
<organism evidence="2 3">
    <name type="scientific">Flavisolibacter tropicus</name>
    <dbReference type="NCBI Taxonomy" id="1492898"/>
    <lineage>
        <taxon>Bacteria</taxon>
        <taxon>Pseudomonadati</taxon>
        <taxon>Bacteroidota</taxon>
        <taxon>Chitinophagia</taxon>
        <taxon>Chitinophagales</taxon>
        <taxon>Chitinophagaceae</taxon>
        <taxon>Flavisolibacter</taxon>
    </lineage>
</organism>
<keyword evidence="3" id="KW-1185">Reference proteome</keyword>
<gene>
    <name evidence="2" type="ORF">SY85_16450</name>
</gene>
<proteinExistence type="predicted"/>
<keyword evidence="1" id="KW-0732">Signal</keyword>
<feature type="signal peptide" evidence="1">
    <location>
        <begin position="1"/>
        <end position="18"/>
    </location>
</feature>
<dbReference type="EMBL" id="CP011390">
    <property type="protein sequence ID" value="ANE51845.1"/>
    <property type="molecule type" value="Genomic_DNA"/>
</dbReference>
<accession>A0A172TXM7</accession>
<reference evidence="2 3" key="2">
    <citation type="journal article" date="2016" name="Int. J. Syst. Evol. Microbiol.">
        <title>Flavisolibacter tropicus sp. nov., isolated from tropical soil.</title>
        <authorList>
            <person name="Lee J.J."/>
            <person name="Kang M.S."/>
            <person name="Kim G.S."/>
            <person name="Lee C.S."/>
            <person name="Lim S."/>
            <person name="Lee J."/>
            <person name="Roh S.H."/>
            <person name="Kang H."/>
            <person name="Ha J.M."/>
            <person name="Bae S."/>
            <person name="Jung H.Y."/>
            <person name="Kim M.K."/>
        </authorList>
    </citation>
    <scope>NUCLEOTIDE SEQUENCE [LARGE SCALE GENOMIC DNA]</scope>
    <source>
        <strain evidence="2 3">LCS9</strain>
    </source>
</reference>
<dbReference type="KEGG" id="fla:SY85_16450"/>
<evidence type="ECO:0000256" key="1">
    <source>
        <dbReference type="SAM" id="SignalP"/>
    </source>
</evidence>
<dbReference type="PROSITE" id="PS51257">
    <property type="entry name" value="PROKAR_LIPOPROTEIN"/>
    <property type="match status" value="1"/>
</dbReference>
<reference evidence="3" key="1">
    <citation type="submission" date="2015-01" db="EMBL/GenBank/DDBJ databases">
        <title>Flavisolibacter sp./LCS9/ whole genome sequencing.</title>
        <authorList>
            <person name="Kim M.K."/>
            <person name="Srinivasan S."/>
            <person name="Lee J.-J."/>
        </authorList>
    </citation>
    <scope>NUCLEOTIDE SEQUENCE [LARGE SCALE GENOMIC DNA]</scope>
    <source>
        <strain evidence="3">LCS9</strain>
    </source>
</reference>
<feature type="chain" id="PRO_5008001333" evidence="1">
    <location>
        <begin position="19"/>
        <end position="60"/>
    </location>
</feature>
<evidence type="ECO:0000313" key="3">
    <source>
        <dbReference type="Proteomes" id="UP000077177"/>
    </source>
</evidence>
<name>A0A172TXM7_9BACT</name>
<dbReference type="RefSeq" id="WP_066405979.1">
    <property type="nucleotide sequence ID" value="NZ_CP011390.1"/>
</dbReference>
<dbReference type="Proteomes" id="UP000077177">
    <property type="component" value="Chromosome"/>
</dbReference>
<evidence type="ECO:0000313" key="2">
    <source>
        <dbReference type="EMBL" id="ANE51845.1"/>
    </source>
</evidence>